<protein>
    <submittedName>
        <fullName evidence="2">Uncharacterized protein</fullName>
    </submittedName>
</protein>
<keyword evidence="3" id="KW-1185">Reference proteome</keyword>
<gene>
    <name evidence="2" type="ORF">WJX72_001507</name>
</gene>
<comment type="caution">
    <text evidence="2">The sequence shown here is derived from an EMBL/GenBank/DDBJ whole genome shotgun (WGS) entry which is preliminary data.</text>
</comment>
<feature type="compositionally biased region" description="Basic and acidic residues" evidence="1">
    <location>
        <begin position="39"/>
        <end position="54"/>
    </location>
</feature>
<reference evidence="2 3" key="1">
    <citation type="journal article" date="2024" name="Nat. Commun.">
        <title>Phylogenomics reveals the evolutionary origins of lichenization in chlorophyte algae.</title>
        <authorList>
            <person name="Puginier C."/>
            <person name="Libourel C."/>
            <person name="Otte J."/>
            <person name="Skaloud P."/>
            <person name="Haon M."/>
            <person name="Grisel S."/>
            <person name="Petersen M."/>
            <person name="Berrin J.G."/>
            <person name="Delaux P.M."/>
            <person name="Dal Grande F."/>
            <person name="Keller J."/>
        </authorList>
    </citation>
    <scope>NUCLEOTIDE SEQUENCE [LARGE SCALE GENOMIC DNA]</scope>
    <source>
        <strain evidence="2 3">SAG 2043</strain>
    </source>
</reference>
<evidence type="ECO:0000256" key="1">
    <source>
        <dbReference type="SAM" id="MobiDB-lite"/>
    </source>
</evidence>
<proteinExistence type="predicted"/>
<dbReference type="AlphaFoldDB" id="A0AAW1P6U3"/>
<accession>A0AAW1P6U3</accession>
<evidence type="ECO:0000313" key="2">
    <source>
        <dbReference type="EMBL" id="KAK9808661.1"/>
    </source>
</evidence>
<name>A0AAW1P6U3_9CHLO</name>
<feature type="compositionally biased region" description="Basic and acidic residues" evidence="1">
    <location>
        <begin position="1"/>
        <end position="12"/>
    </location>
</feature>
<sequence>MSSTDDRKEQVAQEKFGASFEDLSGKDRQSVGGTVGGQKRAEGAGHEGMAEMGKKGGAVTKADTGSE</sequence>
<dbReference type="EMBL" id="JALJOR010000011">
    <property type="protein sequence ID" value="KAK9808661.1"/>
    <property type="molecule type" value="Genomic_DNA"/>
</dbReference>
<evidence type="ECO:0000313" key="3">
    <source>
        <dbReference type="Proteomes" id="UP001489004"/>
    </source>
</evidence>
<organism evidence="2 3">
    <name type="scientific">[Myrmecia] bisecta</name>
    <dbReference type="NCBI Taxonomy" id="41462"/>
    <lineage>
        <taxon>Eukaryota</taxon>
        <taxon>Viridiplantae</taxon>
        <taxon>Chlorophyta</taxon>
        <taxon>core chlorophytes</taxon>
        <taxon>Trebouxiophyceae</taxon>
        <taxon>Trebouxiales</taxon>
        <taxon>Trebouxiaceae</taxon>
        <taxon>Myrmecia</taxon>
    </lineage>
</organism>
<feature type="region of interest" description="Disordered" evidence="1">
    <location>
        <begin position="1"/>
        <end position="67"/>
    </location>
</feature>
<dbReference type="Proteomes" id="UP001489004">
    <property type="component" value="Unassembled WGS sequence"/>
</dbReference>